<feature type="repeat" description="Solcar" evidence="9">
    <location>
        <begin position="189"/>
        <end position="274"/>
    </location>
</feature>
<dbReference type="InterPro" id="IPR018108">
    <property type="entry name" value="MCP_transmembrane"/>
</dbReference>
<comment type="subcellular location">
    <subcellularLocation>
        <location evidence="1">Mitochondrion inner membrane</location>
        <topology evidence="1">Multi-pass membrane protein</topology>
    </subcellularLocation>
</comment>
<evidence type="ECO:0000313" key="12">
    <source>
        <dbReference type="Proteomes" id="UP000694388"/>
    </source>
</evidence>
<reference evidence="11" key="1">
    <citation type="submission" date="2025-08" db="UniProtKB">
        <authorList>
            <consortium name="Ensembl"/>
        </authorList>
    </citation>
    <scope>IDENTIFICATION</scope>
</reference>
<feature type="repeat" description="Solcar" evidence="9">
    <location>
        <begin position="91"/>
        <end position="177"/>
    </location>
</feature>
<accession>A0A8C4PXT2</accession>
<protein>
    <submittedName>
        <fullName evidence="11">Solute carrier family 25 member 42</fullName>
    </submittedName>
</protein>
<dbReference type="OMA" id="KMAPMVA"/>
<dbReference type="PANTHER" id="PTHR24089">
    <property type="entry name" value="SOLUTE CARRIER FAMILY 25"/>
    <property type="match status" value="1"/>
</dbReference>
<dbReference type="GO" id="GO:0005743">
    <property type="term" value="C:mitochondrial inner membrane"/>
    <property type="evidence" value="ECO:0007669"/>
    <property type="project" value="UniProtKB-SubCell"/>
</dbReference>
<dbReference type="Proteomes" id="UP000694388">
    <property type="component" value="Unplaced"/>
</dbReference>
<dbReference type="GeneTree" id="ENSGT00940000158163"/>
<name>A0A8C4PXT2_EPTBU</name>
<dbReference type="PROSITE" id="PS50920">
    <property type="entry name" value="SOLCAR"/>
    <property type="match status" value="3"/>
</dbReference>
<evidence type="ECO:0000256" key="6">
    <source>
        <dbReference type="ARBA" id="ARBA00022792"/>
    </source>
</evidence>
<evidence type="ECO:0000256" key="8">
    <source>
        <dbReference type="ARBA" id="ARBA00023136"/>
    </source>
</evidence>
<dbReference type="InterPro" id="IPR002067">
    <property type="entry name" value="MCP"/>
</dbReference>
<keyword evidence="12" id="KW-1185">Reference proteome</keyword>
<evidence type="ECO:0000256" key="9">
    <source>
        <dbReference type="PROSITE-ProRule" id="PRU00282"/>
    </source>
</evidence>
<keyword evidence="6" id="KW-0999">Mitochondrion inner membrane</keyword>
<keyword evidence="5" id="KW-0677">Repeat</keyword>
<evidence type="ECO:0000256" key="10">
    <source>
        <dbReference type="RuleBase" id="RU000488"/>
    </source>
</evidence>
<dbReference type="GO" id="GO:0055085">
    <property type="term" value="P:transmembrane transport"/>
    <property type="evidence" value="ECO:0007669"/>
    <property type="project" value="InterPro"/>
</dbReference>
<proteinExistence type="inferred from homology"/>
<keyword evidence="7" id="KW-0496">Mitochondrion</keyword>
<keyword evidence="3 10" id="KW-0813">Transport</keyword>
<evidence type="ECO:0000256" key="1">
    <source>
        <dbReference type="ARBA" id="ARBA00004448"/>
    </source>
</evidence>
<evidence type="ECO:0000256" key="2">
    <source>
        <dbReference type="ARBA" id="ARBA00006375"/>
    </source>
</evidence>
<evidence type="ECO:0000256" key="3">
    <source>
        <dbReference type="ARBA" id="ARBA00022448"/>
    </source>
</evidence>
<feature type="repeat" description="Solcar" evidence="9">
    <location>
        <begin position="284"/>
        <end position="387"/>
    </location>
</feature>
<evidence type="ECO:0000313" key="11">
    <source>
        <dbReference type="Ensembl" id="ENSEBUP00000003518.1"/>
    </source>
</evidence>
<dbReference type="PRINTS" id="PR00928">
    <property type="entry name" value="GRAVESDC"/>
</dbReference>
<evidence type="ECO:0000256" key="5">
    <source>
        <dbReference type="ARBA" id="ARBA00022737"/>
    </source>
</evidence>
<comment type="similarity">
    <text evidence="2 10">Belongs to the mitochondrial carrier (TC 2.A.29) family.</text>
</comment>
<organism evidence="11 12">
    <name type="scientific">Eptatretus burgeri</name>
    <name type="common">Inshore hagfish</name>
    <dbReference type="NCBI Taxonomy" id="7764"/>
    <lineage>
        <taxon>Eukaryota</taxon>
        <taxon>Metazoa</taxon>
        <taxon>Chordata</taxon>
        <taxon>Craniata</taxon>
        <taxon>Vertebrata</taxon>
        <taxon>Cyclostomata</taxon>
        <taxon>Myxini</taxon>
        <taxon>Myxiniformes</taxon>
        <taxon>Myxinidae</taxon>
        <taxon>Eptatretinae</taxon>
        <taxon>Eptatretus</taxon>
    </lineage>
</organism>
<evidence type="ECO:0000256" key="7">
    <source>
        <dbReference type="ARBA" id="ARBA00023128"/>
    </source>
</evidence>
<dbReference type="InterPro" id="IPR002167">
    <property type="entry name" value="GDC-like"/>
</dbReference>
<dbReference type="Ensembl" id="ENSEBUT00000003890.1">
    <property type="protein sequence ID" value="ENSEBUP00000003518.1"/>
    <property type="gene ID" value="ENSEBUG00000002553.1"/>
</dbReference>
<dbReference type="PRINTS" id="PR00926">
    <property type="entry name" value="MITOCARRIER"/>
</dbReference>
<evidence type="ECO:0000256" key="4">
    <source>
        <dbReference type="ARBA" id="ARBA00022692"/>
    </source>
</evidence>
<keyword evidence="4 9" id="KW-0812">Transmembrane</keyword>
<keyword evidence="8 9" id="KW-0472">Membrane</keyword>
<reference evidence="11" key="2">
    <citation type="submission" date="2025-09" db="UniProtKB">
        <authorList>
            <consortium name="Ensembl"/>
        </authorList>
    </citation>
    <scope>IDENTIFICATION</scope>
</reference>
<dbReference type="InterPro" id="IPR023395">
    <property type="entry name" value="MCP_dom_sf"/>
</dbReference>
<dbReference type="Pfam" id="PF00153">
    <property type="entry name" value="Mito_carr"/>
    <property type="match status" value="3"/>
</dbReference>
<dbReference type="SUPFAM" id="SSF103506">
    <property type="entry name" value="Mitochondrial carrier"/>
    <property type="match status" value="1"/>
</dbReference>
<sequence length="396" mass="43685">MRFMRGTVTEGAQYERLWCAWCDHVQECGVQAARPCLALVEGHWLLKSILNDVRGLIAVVVPLGMKSKNAGMSSRREDGTAQPQEMRNRMQNIFTTLVAGAMAGAAAKTCVAPLDRTKIMFQVSTNRFSAKGAFRLLCHMYHTEGLLSLWRGNTATMVRVVPYAAIQFCAHEQYKRLLGAYYDMHGRPLPPVPRFIAGAMAGITAVVLTYPLDLVRARMAVTSKHTYRNVRQALVQIYREEGVRALCQGFTPTILGIVPYAGLSFFTYETCKKVYEEYSGGLQPHPVERLIFGACAGVVGQSASYPLDVIRRRMQTSGTPKSNIASGDHGIIVLVASTKKSARGTLLQVVQEEGVVRGLYKGLSMNWVKGPIAVGISFTTFDLLQIIFRKLEQGGK</sequence>
<dbReference type="AlphaFoldDB" id="A0A8C4PXT2"/>
<dbReference type="GO" id="GO:0007006">
    <property type="term" value="P:mitochondrial membrane organization"/>
    <property type="evidence" value="ECO:0007669"/>
    <property type="project" value="Ensembl"/>
</dbReference>
<dbReference type="Gene3D" id="1.50.40.10">
    <property type="entry name" value="Mitochondrial carrier domain"/>
    <property type="match status" value="1"/>
</dbReference>